<reference evidence="10 11" key="1">
    <citation type="journal article" date="2019" name="Nat. Ecol. Evol.">
        <title>Megaphylogeny resolves global patterns of mushroom evolution.</title>
        <authorList>
            <person name="Varga T."/>
            <person name="Krizsan K."/>
            <person name="Foldi C."/>
            <person name="Dima B."/>
            <person name="Sanchez-Garcia M."/>
            <person name="Sanchez-Ramirez S."/>
            <person name="Szollosi G.J."/>
            <person name="Szarkandi J.G."/>
            <person name="Papp V."/>
            <person name="Albert L."/>
            <person name="Andreopoulos W."/>
            <person name="Angelini C."/>
            <person name="Antonin V."/>
            <person name="Barry K.W."/>
            <person name="Bougher N.L."/>
            <person name="Buchanan P."/>
            <person name="Buyck B."/>
            <person name="Bense V."/>
            <person name="Catcheside P."/>
            <person name="Chovatia M."/>
            <person name="Cooper J."/>
            <person name="Damon W."/>
            <person name="Desjardin D."/>
            <person name="Finy P."/>
            <person name="Geml J."/>
            <person name="Haridas S."/>
            <person name="Hughes K."/>
            <person name="Justo A."/>
            <person name="Karasinski D."/>
            <person name="Kautmanova I."/>
            <person name="Kiss B."/>
            <person name="Kocsube S."/>
            <person name="Kotiranta H."/>
            <person name="LaButti K.M."/>
            <person name="Lechner B.E."/>
            <person name="Liimatainen K."/>
            <person name="Lipzen A."/>
            <person name="Lukacs Z."/>
            <person name="Mihaltcheva S."/>
            <person name="Morgado L.N."/>
            <person name="Niskanen T."/>
            <person name="Noordeloos M.E."/>
            <person name="Ohm R.A."/>
            <person name="Ortiz-Santana B."/>
            <person name="Ovrebo C."/>
            <person name="Racz N."/>
            <person name="Riley R."/>
            <person name="Savchenko A."/>
            <person name="Shiryaev A."/>
            <person name="Soop K."/>
            <person name="Spirin V."/>
            <person name="Szebenyi C."/>
            <person name="Tomsovsky M."/>
            <person name="Tulloss R.E."/>
            <person name="Uehling J."/>
            <person name="Grigoriev I.V."/>
            <person name="Vagvolgyi C."/>
            <person name="Papp T."/>
            <person name="Martin F.M."/>
            <person name="Miettinen O."/>
            <person name="Hibbett D.S."/>
            <person name="Nagy L.G."/>
        </authorList>
    </citation>
    <scope>NUCLEOTIDE SEQUENCE [LARGE SCALE GENOMIC DNA]</scope>
    <source>
        <strain evidence="10 11">CBS 309.79</strain>
    </source>
</reference>
<dbReference type="Pfam" id="PF00412">
    <property type="entry name" value="LIM"/>
    <property type="match status" value="2"/>
</dbReference>
<evidence type="ECO:0000256" key="8">
    <source>
        <dbReference type="SAM" id="MobiDB-lite"/>
    </source>
</evidence>
<gene>
    <name evidence="10" type="ORF">BDV98DRAFT_554653</name>
</gene>
<dbReference type="GO" id="GO:0030695">
    <property type="term" value="F:GTPase regulator activity"/>
    <property type="evidence" value="ECO:0007669"/>
    <property type="project" value="UniProtKB-ARBA"/>
</dbReference>
<accession>A0A5C3Q9L0</accession>
<feature type="domain" description="LIM zinc-binding" evidence="9">
    <location>
        <begin position="8"/>
        <end position="69"/>
    </location>
</feature>
<evidence type="ECO:0000256" key="2">
    <source>
        <dbReference type="ARBA" id="ARBA00022723"/>
    </source>
</evidence>
<dbReference type="CDD" id="cd09401">
    <property type="entry name" value="LIM_TLP_like"/>
    <property type="match status" value="1"/>
</dbReference>
<feature type="compositionally biased region" description="Polar residues" evidence="8">
    <location>
        <begin position="145"/>
        <end position="165"/>
    </location>
</feature>
<proteinExistence type="predicted"/>
<keyword evidence="2 7" id="KW-0479">Metal-binding</keyword>
<feature type="domain" description="LIM zinc-binding" evidence="9">
    <location>
        <begin position="187"/>
        <end position="247"/>
    </location>
</feature>
<evidence type="ECO:0000256" key="4">
    <source>
        <dbReference type="ARBA" id="ARBA00022833"/>
    </source>
</evidence>
<evidence type="ECO:0000256" key="5">
    <source>
        <dbReference type="ARBA" id="ARBA00023038"/>
    </source>
</evidence>
<keyword evidence="4 7" id="KW-0862">Zinc</keyword>
<dbReference type="PROSITE" id="PS50023">
    <property type="entry name" value="LIM_DOMAIN_2"/>
    <property type="match status" value="2"/>
</dbReference>
<dbReference type="GO" id="GO:0046872">
    <property type="term" value="F:metal ion binding"/>
    <property type="evidence" value="ECO:0007669"/>
    <property type="project" value="UniProtKB-KW"/>
</dbReference>
<dbReference type="AlphaFoldDB" id="A0A5C3Q9L0"/>
<organism evidence="10 11">
    <name type="scientific">Pterulicium gracile</name>
    <dbReference type="NCBI Taxonomy" id="1884261"/>
    <lineage>
        <taxon>Eukaryota</taxon>
        <taxon>Fungi</taxon>
        <taxon>Dikarya</taxon>
        <taxon>Basidiomycota</taxon>
        <taxon>Agaricomycotina</taxon>
        <taxon>Agaricomycetes</taxon>
        <taxon>Agaricomycetidae</taxon>
        <taxon>Agaricales</taxon>
        <taxon>Pleurotineae</taxon>
        <taxon>Pterulaceae</taxon>
        <taxon>Pterulicium</taxon>
    </lineage>
</organism>
<dbReference type="GO" id="GO:0005634">
    <property type="term" value="C:nucleus"/>
    <property type="evidence" value="ECO:0007669"/>
    <property type="project" value="UniProtKB-SubCell"/>
</dbReference>
<sequence length="260" mass="28151">MHPFGINPVCGRCSKAVYAAEQVMGPGRKLYHKSCMKCTSCNKRLDSHSLVEHDEEPYCKNCHVKNFGTRDLRYANLPQAPARPDSPQASTPPPPSEVIHEESETSTTFQDPRPSSPAPLPSPTKIVPTRTLPTLSNRSFVSPMRQTITGDTPTRPLSQTPTGTRYGNVLGNGGVTTTHKKWGSVNPVCPRCHKSVYFAEQVKAIGKAWHKNCLRCAACGTTLASGQVTDKDDEPYCSKCYGKLHGPRGGGYALLGKAGG</sequence>
<keyword evidence="6" id="KW-0539">Nucleus</keyword>
<evidence type="ECO:0000259" key="9">
    <source>
        <dbReference type="PROSITE" id="PS50023"/>
    </source>
</evidence>
<dbReference type="GO" id="GO:0030036">
    <property type="term" value="P:actin cytoskeleton organization"/>
    <property type="evidence" value="ECO:0007669"/>
    <property type="project" value="TreeGrafter"/>
</dbReference>
<comment type="subcellular location">
    <subcellularLocation>
        <location evidence="1">Nucleus</location>
    </subcellularLocation>
</comment>
<evidence type="ECO:0000313" key="10">
    <source>
        <dbReference type="EMBL" id="TFK96868.1"/>
    </source>
</evidence>
<evidence type="ECO:0000256" key="1">
    <source>
        <dbReference type="ARBA" id="ARBA00004123"/>
    </source>
</evidence>
<protein>
    <recommendedName>
        <fullName evidence="9">LIM zinc-binding domain-containing protein</fullName>
    </recommendedName>
</protein>
<dbReference type="Gene3D" id="2.10.110.10">
    <property type="entry name" value="Cysteine Rich Protein"/>
    <property type="match status" value="2"/>
</dbReference>
<evidence type="ECO:0000313" key="11">
    <source>
        <dbReference type="Proteomes" id="UP000305067"/>
    </source>
</evidence>
<dbReference type="FunFam" id="2.10.110.10:FF:000001">
    <property type="entry name" value="Cysteine and glycine-rich protein 1"/>
    <property type="match status" value="2"/>
</dbReference>
<evidence type="ECO:0000256" key="7">
    <source>
        <dbReference type="PROSITE-ProRule" id="PRU00125"/>
    </source>
</evidence>
<dbReference type="SUPFAM" id="SSF57716">
    <property type="entry name" value="Glucocorticoid receptor-like (DNA-binding domain)"/>
    <property type="match status" value="4"/>
</dbReference>
<keyword evidence="5 7" id="KW-0440">LIM domain</keyword>
<dbReference type="PANTHER" id="PTHR24215">
    <property type="entry name" value="RHO-GTPASE-ACTIVATING PROTEIN LRG1"/>
    <property type="match status" value="1"/>
</dbReference>
<dbReference type="PANTHER" id="PTHR24215:SF35">
    <property type="entry name" value="MUSCLE LIM PROTEIN MLP84B"/>
    <property type="match status" value="1"/>
</dbReference>
<keyword evidence="11" id="KW-1185">Reference proteome</keyword>
<dbReference type="STRING" id="1884261.A0A5C3Q9L0"/>
<dbReference type="EMBL" id="ML178853">
    <property type="protein sequence ID" value="TFK96868.1"/>
    <property type="molecule type" value="Genomic_DNA"/>
</dbReference>
<dbReference type="InterPro" id="IPR001781">
    <property type="entry name" value="Znf_LIM"/>
</dbReference>
<dbReference type="PROSITE" id="PS00478">
    <property type="entry name" value="LIM_DOMAIN_1"/>
    <property type="match status" value="2"/>
</dbReference>
<feature type="region of interest" description="Disordered" evidence="8">
    <location>
        <begin position="77"/>
        <end position="131"/>
    </location>
</feature>
<feature type="region of interest" description="Disordered" evidence="8">
    <location>
        <begin position="145"/>
        <end position="167"/>
    </location>
</feature>
<dbReference type="OrthoDB" id="8062037at2759"/>
<name>A0A5C3Q9L0_9AGAR</name>
<dbReference type="SMART" id="SM00132">
    <property type="entry name" value="LIM"/>
    <property type="match status" value="2"/>
</dbReference>
<evidence type="ECO:0000256" key="3">
    <source>
        <dbReference type="ARBA" id="ARBA00022737"/>
    </source>
</evidence>
<keyword evidence="3" id="KW-0677">Repeat</keyword>
<dbReference type="GO" id="GO:0005737">
    <property type="term" value="C:cytoplasm"/>
    <property type="evidence" value="ECO:0007669"/>
    <property type="project" value="TreeGrafter"/>
</dbReference>
<dbReference type="Proteomes" id="UP000305067">
    <property type="component" value="Unassembled WGS sequence"/>
</dbReference>
<dbReference type="CDD" id="cd09326">
    <property type="entry name" value="LIM_CRP_like"/>
    <property type="match status" value="1"/>
</dbReference>
<evidence type="ECO:0000256" key="6">
    <source>
        <dbReference type="ARBA" id="ARBA00023242"/>
    </source>
</evidence>